<dbReference type="GO" id="GO:0071949">
    <property type="term" value="F:FAD binding"/>
    <property type="evidence" value="ECO:0007669"/>
    <property type="project" value="InterPro"/>
</dbReference>
<feature type="signal peptide" evidence="5">
    <location>
        <begin position="1"/>
        <end position="25"/>
    </location>
</feature>
<comment type="caution">
    <text evidence="7">The sequence shown here is derived from an EMBL/GenBank/DDBJ whole genome shotgun (WGS) entry which is preliminary data.</text>
</comment>
<dbReference type="InterPro" id="IPR050416">
    <property type="entry name" value="FAD-linked_Oxidoreductase"/>
</dbReference>
<dbReference type="InterPro" id="IPR016166">
    <property type="entry name" value="FAD-bd_PCMH"/>
</dbReference>
<reference evidence="7" key="1">
    <citation type="journal article" date="2020" name="Stud. Mycol.">
        <title>101 Dothideomycetes genomes: a test case for predicting lifestyles and emergence of pathogens.</title>
        <authorList>
            <person name="Haridas S."/>
            <person name="Albert R."/>
            <person name="Binder M."/>
            <person name="Bloem J."/>
            <person name="Labutti K."/>
            <person name="Salamov A."/>
            <person name="Andreopoulos B."/>
            <person name="Baker S."/>
            <person name="Barry K."/>
            <person name="Bills G."/>
            <person name="Bluhm B."/>
            <person name="Cannon C."/>
            <person name="Castanera R."/>
            <person name="Culley D."/>
            <person name="Daum C."/>
            <person name="Ezra D."/>
            <person name="Gonzalez J."/>
            <person name="Henrissat B."/>
            <person name="Kuo A."/>
            <person name="Liang C."/>
            <person name="Lipzen A."/>
            <person name="Lutzoni F."/>
            <person name="Magnuson J."/>
            <person name="Mondo S."/>
            <person name="Nolan M."/>
            <person name="Ohm R."/>
            <person name="Pangilinan J."/>
            <person name="Park H.-J."/>
            <person name="Ramirez L."/>
            <person name="Alfaro M."/>
            <person name="Sun H."/>
            <person name="Tritt A."/>
            <person name="Yoshinaga Y."/>
            <person name="Zwiers L.-H."/>
            <person name="Turgeon B."/>
            <person name="Goodwin S."/>
            <person name="Spatafora J."/>
            <person name="Crous P."/>
            <person name="Grigoriev I."/>
        </authorList>
    </citation>
    <scope>NUCLEOTIDE SEQUENCE</scope>
    <source>
        <strain evidence="7">CBS 125425</strain>
    </source>
</reference>
<evidence type="ECO:0000259" key="6">
    <source>
        <dbReference type="PROSITE" id="PS51387"/>
    </source>
</evidence>
<dbReference type="Pfam" id="PF01565">
    <property type="entry name" value="FAD_binding_4"/>
    <property type="match status" value="1"/>
</dbReference>
<dbReference type="InterPro" id="IPR016169">
    <property type="entry name" value="FAD-bd_PCMH_sub2"/>
</dbReference>
<evidence type="ECO:0000256" key="3">
    <source>
        <dbReference type="ARBA" id="ARBA00022827"/>
    </source>
</evidence>
<comment type="similarity">
    <text evidence="1">Belongs to the oxygen-dependent FAD-linked oxidoreductase family.</text>
</comment>
<dbReference type="PROSITE" id="PS51387">
    <property type="entry name" value="FAD_PCMH"/>
    <property type="match status" value="1"/>
</dbReference>
<dbReference type="OrthoDB" id="2151789at2759"/>
<feature type="chain" id="PRO_5040248532" evidence="5">
    <location>
        <begin position="26"/>
        <end position="514"/>
    </location>
</feature>
<evidence type="ECO:0000256" key="5">
    <source>
        <dbReference type="SAM" id="SignalP"/>
    </source>
</evidence>
<dbReference type="GO" id="GO:0016491">
    <property type="term" value="F:oxidoreductase activity"/>
    <property type="evidence" value="ECO:0007669"/>
    <property type="project" value="UniProtKB-KW"/>
</dbReference>
<name>A0A9P4QNK9_9PLEO</name>
<dbReference type="PANTHER" id="PTHR42973:SF53">
    <property type="entry name" value="FAD-BINDING PCMH-TYPE DOMAIN-CONTAINING PROTEIN-RELATED"/>
    <property type="match status" value="1"/>
</dbReference>
<organism evidence="7 8">
    <name type="scientific">Polyplosphaeria fusca</name>
    <dbReference type="NCBI Taxonomy" id="682080"/>
    <lineage>
        <taxon>Eukaryota</taxon>
        <taxon>Fungi</taxon>
        <taxon>Dikarya</taxon>
        <taxon>Ascomycota</taxon>
        <taxon>Pezizomycotina</taxon>
        <taxon>Dothideomycetes</taxon>
        <taxon>Pleosporomycetidae</taxon>
        <taxon>Pleosporales</taxon>
        <taxon>Tetraplosphaeriaceae</taxon>
        <taxon>Polyplosphaeria</taxon>
    </lineage>
</organism>
<protein>
    <submittedName>
        <fullName evidence="7">FAD-binding domain-containing protein</fullName>
    </submittedName>
</protein>
<keyword evidence="2" id="KW-0285">Flavoprotein</keyword>
<evidence type="ECO:0000313" key="7">
    <source>
        <dbReference type="EMBL" id="KAF2730743.1"/>
    </source>
</evidence>
<dbReference type="SUPFAM" id="SSF56176">
    <property type="entry name" value="FAD-binding/transporter-associated domain-like"/>
    <property type="match status" value="1"/>
</dbReference>
<dbReference type="InterPro" id="IPR006094">
    <property type="entry name" value="Oxid_FAD_bind_N"/>
</dbReference>
<evidence type="ECO:0000256" key="2">
    <source>
        <dbReference type="ARBA" id="ARBA00022630"/>
    </source>
</evidence>
<proteinExistence type="inferred from homology"/>
<dbReference type="InterPro" id="IPR036318">
    <property type="entry name" value="FAD-bd_PCMH-like_sf"/>
</dbReference>
<dbReference type="Proteomes" id="UP000799444">
    <property type="component" value="Unassembled WGS sequence"/>
</dbReference>
<keyword evidence="5" id="KW-0732">Signal</keyword>
<evidence type="ECO:0000256" key="4">
    <source>
        <dbReference type="ARBA" id="ARBA00023002"/>
    </source>
</evidence>
<keyword evidence="3" id="KW-0274">FAD</keyword>
<evidence type="ECO:0000313" key="8">
    <source>
        <dbReference type="Proteomes" id="UP000799444"/>
    </source>
</evidence>
<dbReference type="AlphaFoldDB" id="A0A9P4QNK9"/>
<evidence type="ECO:0000256" key="1">
    <source>
        <dbReference type="ARBA" id="ARBA00005466"/>
    </source>
</evidence>
<feature type="domain" description="FAD-binding PCMH-type" evidence="6">
    <location>
        <begin position="70"/>
        <end position="246"/>
    </location>
</feature>
<sequence length="514" mass="54106">MAIISGPWNLLPSLALCYLYAQVFAHGVPNDPTGFPPCDALIKAGLADRLLLPTSPAYEPRVESWWSANARLRPWCLVQPQTTQEVSTIVTALSRAGGGAGDWHIAVRSGGHGPAGSNNIANGVTIDLGMMNRSSLDQTQNLASLEPGAAWKDVYFDLLHKGNVTVTGGRDGGVGVGGFLLGGGNSFYTGRSGFGCDTVINYEVVLANGSITTANLTQNPDLYKALKGGGLNFGIVTRFDVQTLPAVDLAYGQSILSTNYSGLVLDAVNDFTDQPETVAADDALVTAFTHTPGVGQTILVIRANTRGNLNSSSFGRITSIPAMKTSWAVMSMADAANKSQIDAGSLNTQVTGTFLNVPSTLLNVVALHTDLISTLSSRIGAENFTSALFIQPIPTYFRSAGHRNGGNILGLDRIAGNAILWTCGVGILNGDEAALAVAKMELNALSAALKARSIQKGADVDFVYLNYAEGMQDPLGSYGEENVAFLKGVASKYDPNSWWQTRVPGGFKVSRVGV</sequence>
<accession>A0A9P4QNK9</accession>
<gene>
    <name evidence="7" type="ORF">EJ04DRAFT_515029</name>
</gene>
<dbReference type="Gene3D" id="3.30.465.10">
    <property type="match status" value="1"/>
</dbReference>
<keyword evidence="4" id="KW-0560">Oxidoreductase</keyword>
<dbReference type="PANTHER" id="PTHR42973">
    <property type="entry name" value="BINDING OXIDOREDUCTASE, PUTATIVE (AFU_ORTHOLOGUE AFUA_1G17690)-RELATED"/>
    <property type="match status" value="1"/>
</dbReference>
<keyword evidence="8" id="KW-1185">Reference proteome</keyword>
<dbReference type="EMBL" id="ML996210">
    <property type="protein sequence ID" value="KAF2730743.1"/>
    <property type="molecule type" value="Genomic_DNA"/>
</dbReference>